<proteinExistence type="predicted"/>
<accession>A0A927IM98</accession>
<name>A0A927IM98_9BURK</name>
<organism evidence="1 2">
    <name type="scientific">Limnohabitans radicicola</name>
    <dbReference type="NCBI Taxonomy" id="2771427"/>
    <lineage>
        <taxon>Bacteria</taxon>
        <taxon>Pseudomonadati</taxon>
        <taxon>Pseudomonadota</taxon>
        <taxon>Betaproteobacteria</taxon>
        <taxon>Burkholderiales</taxon>
        <taxon>Comamonadaceae</taxon>
        <taxon>Limnohabitans</taxon>
    </lineage>
</organism>
<dbReference type="AlphaFoldDB" id="A0A927IM98"/>
<comment type="caution">
    <text evidence="1">The sequence shown here is derived from an EMBL/GenBank/DDBJ whole genome shotgun (WGS) entry which is preliminary data.</text>
</comment>
<evidence type="ECO:0000313" key="1">
    <source>
        <dbReference type="EMBL" id="MBD8050960.1"/>
    </source>
</evidence>
<dbReference type="EMBL" id="JACYFT010000002">
    <property type="protein sequence ID" value="MBD8050960.1"/>
    <property type="molecule type" value="Genomic_DNA"/>
</dbReference>
<keyword evidence="2" id="KW-1185">Reference proteome</keyword>
<gene>
    <name evidence="1" type="ORF">IC609_10420</name>
</gene>
<sequence>MSTPTGHSASPLGAATHTDLASSLLEFADTQWRVRRPKPFVLVIEGEVGNEAAAPSDYLHDKLLLPEWREAFYQLVDATGLVVCLNVHTQHPTYRDVRGRSSKGRLSQGEYYHHDGCTGPVKPRFVEIRCPIQPQTRGVATAVAPHRDVVKAMVQVLPAELAATAALATQDMSPEALDHMDYAKLDQLQGLITRTVRKKLNAEGARSYFRQVDAAANAYFEPWALGESRFIANANSGITMQHRRAYQAPHTGGVANGHLVKRWTHEELLLPGQVVDQALIAALCSEEGDEVDGERAEGCYLGAH</sequence>
<dbReference type="Proteomes" id="UP000647424">
    <property type="component" value="Unassembled WGS sequence"/>
</dbReference>
<dbReference type="RefSeq" id="WP_191819430.1">
    <property type="nucleotide sequence ID" value="NZ_JACYFT010000002.1"/>
</dbReference>
<protein>
    <submittedName>
        <fullName evidence="1">Uncharacterized protein</fullName>
    </submittedName>
</protein>
<evidence type="ECO:0000313" key="2">
    <source>
        <dbReference type="Proteomes" id="UP000647424"/>
    </source>
</evidence>
<reference evidence="1" key="1">
    <citation type="submission" date="2020-09" db="EMBL/GenBank/DDBJ databases">
        <title>Genome seq and assembly of Limnohabitants sp.</title>
        <authorList>
            <person name="Chhetri G."/>
        </authorList>
    </citation>
    <scope>NUCLEOTIDE SEQUENCE</scope>
    <source>
        <strain evidence="1">JUR4</strain>
    </source>
</reference>